<dbReference type="OrthoDB" id="9806086at2"/>
<dbReference type="PANTHER" id="PTHR33930:SF2">
    <property type="entry name" value="BLR3452 PROTEIN"/>
    <property type="match status" value="1"/>
</dbReference>
<evidence type="ECO:0000259" key="1">
    <source>
        <dbReference type="Pfam" id="PF02627"/>
    </source>
</evidence>
<dbReference type="SUPFAM" id="SSF69118">
    <property type="entry name" value="AhpD-like"/>
    <property type="match status" value="1"/>
</dbReference>
<dbReference type="Pfam" id="PF02627">
    <property type="entry name" value="CMD"/>
    <property type="match status" value="1"/>
</dbReference>
<dbReference type="NCBIfam" id="TIGR00778">
    <property type="entry name" value="ahpD_dom"/>
    <property type="match status" value="1"/>
</dbReference>
<sequence>MNSMDNMKKLGKLDQAGNDAWKKFQAFNESAMAEGAVPVKYKELIALGVALTTQCGYCLEIHREKAIDAGATEAELAETTMVAAAIRAGGALTHGTHLME</sequence>
<dbReference type="AlphaFoldDB" id="A0A5B9P8X7"/>
<gene>
    <name evidence="2" type="ORF">MFFC18_11960</name>
</gene>
<dbReference type="InterPro" id="IPR004675">
    <property type="entry name" value="AhpD_core"/>
</dbReference>
<dbReference type="PANTHER" id="PTHR33930">
    <property type="entry name" value="ALKYL HYDROPEROXIDE REDUCTASE AHPD"/>
    <property type="match status" value="1"/>
</dbReference>
<reference evidence="2 3" key="1">
    <citation type="submission" date="2019-08" db="EMBL/GenBank/DDBJ databases">
        <title>Deep-cultivation of Planctomycetes and their phenomic and genomic characterization uncovers novel biology.</title>
        <authorList>
            <person name="Wiegand S."/>
            <person name="Jogler M."/>
            <person name="Boedeker C."/>
            <person name="Pinto D."/>
            <person name="Vollmers J."/>
            <person name="Rivas-Marin E."/>
            <person name="Kohn T."/>
            <person name="Peeters S.H."/>
            <person name="Heuer A."/>
            <person name="Rast P."/>
            <person name="Oberbeckmann S."/>
            <person name="Bunk B."/>
            <person name="Jeske O."/>
            <person name="Meyerdierks A."/>
            <person name="Storesund J.E."/>
            <person name="Kallscheuer N."/>
            <person name="Luecker S."/>
            <person name="Lage O.M."/>
            <person name="Pohl T."/>
            <person name="Merkel B.J."/>
            <person name="Hornburger P."/>
            <person name="Mueller R.-W."/>
            <person name="Bruemmer F."/>
            <person name="Labrenz M."/>
            <person name="Spormann A.M."/>
            <person name="Op den Camp H."/>
            <person name="Overmann J."/>
            <person name="Amann R."/>
            <person name="Jetten M.S.M."/>
            <person name="Mascher T."/>
            <person name="Medema M.H."/>
            <person name="Devos D.P."/>
            <person name="Kaster A.-K."/>
            <person name="Ovreas L."/>
            <person name="Rohde M."/>
            <person name="Galperin M.Y."/>
            <person name="Jogler C."/>
        </authorList>
    </citation>
    <scope>NUCLEOTIDE SEQUENCE [LARGE SCALE GENOMIC DNA]</scope>
    <source>
        <strain evidence="2 3">FC18</strain>
    </source>
</reference>
<dbReference type="Gene3D" id="1.20.1290.10">
    <property type="entry name" value="AhpD-like"/>
    <property type="match status" value="1"/>
</dbReference>
<dbReference type="GO" id="GO:0051920">
    <property type="term" value="F:peroxiredoxin activity"/>
    <property type="evidence" value="ECO:0007669"/>
    <property type="project" value="InterPro"/>
</dbReference>
<dbReference type="Proteomes" id="UP000322214">
    <property type="component" value="Chromosome"/>
</dbReference>
<dbReference type="EMBL" id="CP042912">
    <property type="protein sequence ID" value="QEG21340.1"/>
    <property type="molecule type" value="Genomic_DNA"/>
</dbReference>
<evidence type="ECO:0000313" key="2">
    <source>
        <dbReference type="EMBL" id="QEG21340.1"/>
    </source>
</evidence>
<feature type="domain" description="Carboxymuconolactone decarboxylase-like" evidence="1">
    <location>
        <begin position="22"/>
        <end position="98"/>
    </location>
</feature>
<dbReference type="STRING" id="980251.GCA_001642875_01744"/>
<proteinExistence type="predicted"/>
<name>A0A5B9P8X7_9BACT</name>
<evidence type="ECO:0000313" key="3">
    <source>
        <dbReference type="Proteomes" id="UP000322214"/>
    </source>
</evidence>
<dbReference type="RefSeq" id="WP_075081666.1">
    <property type="nucleotide sequence ID" value="NZ_CP042912.1"/>
</dbReference>
<keyword evidence="3" id="KW-1185">Reference proteome</keyword>
<organism evidence="2 3">
    <name type="scientific">Mariniblastus fucicola</name>
    <dbReference type="NCBI Taxonomy" id="980251"/>
    <lineage>
        <taxon>Bacteria</taxon>
        <taxon>Pseudomonadati</taxon>
        <taxon>Planctomycetota</taxon>
        <taxon>Planctomycetia</taxon>
        <taxon>Pirellulales</taxon>
        <taxon>Pirellulaceae</taxon>
        <taxon>Mariniblastus</taxon>
    </lineage>
</organism>
<dbReference type="InterPro" id="IPR029032">
    <property type="entry name" value="AhpD-like"/>
</dbReference>
<accession>A0A5B9P8X7</accession>
<dbReference type="KEGG" id="mff:MFFC18_11960"/>
<dbReference type="InterPro" id="IPR003779">
    <property type="entry name" value="CMD-like"/>
</dbReference>
<protein>
    <submittedName>
        <fullName evidence="2">Carboxymuconolactone decarboxylase family protein</fullName>
    </submittedName>
</protein>